<dbReference type="InterPro" id="IPR014039">
    <property type="entry name" value="Transl_elong_EFTs/EF1B_dimer"/>
</dbReference>
<dbReference type="HAMAP" id="MF_00050">
    <property type="entry name" value="EF_Ts"/>
    <property type="match status" value="1"/>
</dbReference>
<evidence type="ECO:0000259" key="3">
    <source>
        <dbReference type="Pfam" id="PF00889"/>
    </source>
</evidence>
<feature type="domain" description="Translation elongation factor EFTs/EF1B dimerisation" evidence="3">
    <location>
        <begin position="1"/>
        <end position="56"/>
    </location>
</feature>
<protein>
    <submittedName>
        <fullName evidence="4">Elongation factor Ts</fullName>
    </submittedName>
</protein>
<dbReference type="GO" id="GO:0003746">
    <property type="term" value="F:translation elongation factor activity"/>
    <property type="evidence" value="ECO:0007669"/>
    <property type="project" value="UniProtKB-KW"/>
</dbReference>
<dbReference type="Gene3D" id="3.30.479.20">
    <property type="entry name" value="Elongation factor Ts, dimerisation domain"/>
    <property type="match status" value="1"/>
</dbReference>
<dbReference type="Proteomes" id="UP000824267">
    <property type="component" value="Unassembled WGS sequence"/>
</dbReference>
<dbReference type="Pfam" id="PF00889">
    <property type="entry name" value="EF_TS"/>
    <property type="match status" value="1"/>
</dbReference>
<dbReference type="InterPro" id="IPR036402">
    <property type="entry name" value="EF-Ts_dimer_sf"/>
</dbReference>
<feature type="non-terminal residue" evidence="4">
    <location>
        <position position="1"/>
    </location>
</feature>
<reference evidence="4" key="1">
    <citation type="journal article" date="2021" name="PeerJ">
        <title>Extensive microbial diversity within the chicken gut microbiome revealed by metagenomics and culture.</title>
        <authorList>
            <person name="Gilroy R."/>
            <person name="Ravi A."/>
            <person name="Getino M."/>
            <person name="Pursley I."/>
            <person name="Horton D.L."/>
            <person name="Alikhan N.F."/>
            <person name="Baker D."/>
            <person name="Gharbi K."/>
            <person name="Hall N."/>
            <person name="Watson M."/>
            <person name="Adriaenssens E.M."/>
            <person name="Foster-Nyarko E."/>
            <person name="Jarju S."/>
            <person name="Secka A."/>
            <person name="Antonio M."/>
            <person name="Oren A."/>
            <person name="Chaudhuri R.R."/>
            <person name="La Ragione R."/>
            <person name="Hildebrand F."/>
            <person name="Pallen M.J."/>
        </authorList>
    </citation>
    <scope>NUCLEOTIDE SEQUENCE</scope>
    <source>
        <strain evidence="4">Gambia16-930</strain>
    </source>
</reference>
<reference evidence="4" key="2">
    <citation type="submission" date="2021-04" db="EMBL/GenBank/DDBJ databases">
        <authorList>
            <person name="Gilroy R."/>
        </authorList>
    </citation>
    <scope>NUCLEOTIDE SEQUENCE</scope>
    <source>
        <strain evidence="4">Gambia16-930</strain>
    </source>
</reference>
<keyword evidence="1 4" id="KW-0251">Elongation factor</keyword>
<gene>
    <name evidence="4" type="ORF">IAC47_01265</name>
</gene>
<dbReference type="SUPFAM" id="SSF54713">
    <property type="entry name" value="Elongation factor Ts (EF-Ts), dimerisation domain"/>
    <property type="match status" value="1"/>
</dbReference>
<evidence type="ECO:0000313" key="5">
    <source>
        <dbReference type="Proteomes" id="UP000824267"/>
    </source>
</evidence>
<name>A0A9D1UGE9_9BACT</name>
<proteinExistence type="inferred from homology"/>
<evidence type="ECO:0000256" key="1">
    <source>
        <dbReference type="ARBA" id="ARBA00022768"/>
    </source>
</evidence>
<dbReference type="AlphaFoldDB" id="A0A9D1UGE9"/>
<keyword evidence="2" id="KW-0648">Protein biosynthesis</keyword>
<accession>A0A9D1UGE9</accession>
<dbReference type="InterPro" id="IPR001816">
    <property type="entry name" value="Transl_elong_EFTs/EF1B"/>
</dbReference>
<sequence length="56" mass="6387">NMVERIAEGKLSKFFKESTLLSQEYTREAKVTVEAHLKSVDKDLTITAFQRAELGE</sequence>
<comment type="caution">
    <text evidence="4">The sequence shown here is derived from an EMBL/GenBank/DDBJ whole genome shotgun (WGS) entry which is preliminary data.</text>
</comment>
<evidence type="ECO:0000313" key="4">
    <source>
        <dbReference type="EMBL" id="HIW86894.1"/>
    </source>
</evidence>
<evidence type="ECO:0000256" key="2">
    <source>
        <dbReference type="ARBA" id="ARBA00022917"/>
    </source>
</evidence>
<organism evidence="4 5">
    <name type="scientific">Candidatus Onthomorpha intestinigallinarum</name>
    <dbReference type="NCBI Taxonomy" id="2840880"/>
    <lineage>
        <taxon>Bacteria</taxon>
        <taxon>Pseudomonadati</taxon>
        <taxon>Bacteroidota</taxon>
        <taxon>Bacteroidia</taxon>
        <taxon>Bacteroidales</taxon>
        <taxon>Candidatus Onthomorpha</taxon>
    </lineage>
</organism>
<dbReference type="EMBL" id="DXGG01000045">
    <property type="protein sequence ID" value="HIW86894.1"/>
    <property type="molecule type" value="Genomic_DNA"/>
</dbReference>